<protein>
    <submittedName>
        <fullName evidence="9">Putative Mg2+ transporter-C (MgtC) family protein</fullName>
    </submittedName>
</protein>
<evidence type="ECO:0000256" key="2">
    <source>
        <dbReference type="ARBA" id="ARBA00009298"/>
    </source>
</evidence>
<keyword evidence="10" id="KW-1185">Reference proteome</keyword>
<comment type="caution">
    <text evidence="9">The sequence shown here is derived from an EMBL/GenBank/DDBJ whole genome shotgun (WGS) entry which is preliminary data.</text>
</comment>
<evidence type="ECO:0000256" key="1">
    <source>
        <dbReference type="ARBA" id="ARBA00004651"/>
    </source>
</evidence>
<feature type="transmembrane region" description="Helical" evidence="7">
    <location>
        <begin position="18"/>
        <end position="36"/>
    </location>
</feature>
<evidence type="ECO:0000313" key="9">
    <source>
        <dbReference type="EMBL" id="TQN31503.1"/>
    </source>
</evidence>
<dbReference type="AlphaFoldDB" id="A0A543NI32"/>
<evidence type="ECO:0000256" key="3">
    <source>
        <dbReference type="ARBA" id="ARBA00022475"/>
    </source>
</evidence>
<keyword evidence="6 7" id="KW-0472">Membrane</keyword>
<keyword evidence="4 7" id="KW-0812">Transmembrane</keyword>
<dbReference type="PANTHER" id="PTHR33778:SF1">
    <property type="entry name" value="MAGNESIUM TRANSPORTER YHID-RELATED"/>
    <property type="match status" value="1"/>
</dbReference>
<feature type="transmembrane region" description="Helical" evidence="7">
    <location>
        <begin position="84"/>
        <end position="102"/>
    </location>
</feature>
<sequence length="250" mass="26202">MTAPTAETNLVNLATQSWPQALALLTALLLCSLIGLERELRQKAAGLRTHTLVGLGAALFMVVSKYGFGDVTGQESVAFDPSRVAAQIVSGIGFIGGGLIFVRRDMVRGLTTAAVVWVSAAVGTACGAGLWLVGAFVTAAHFLVVYGYPPLLRRLSRFVPRTSQLQLRYTDGVGALRAILATATGHGFTVLHVSTERETQPDQGSGEPDSIRLALNVQGKGDVSGLAAALSETEGVRSVRMGAAEPEEEV</sequence>
<dbReference type="InterPro" id="IPR003416">
    <property type="entry name" value="MgtC/SapB/SrpB/YhiD_fam"/>
</dbReference>
<dbReference type="GO" id="GO:0005886">
    <property type="term" value="C:plasma membrane"/>
    <property type="evidence" value="ECO:0007669"/>
    <property type="project" value="UniProtKB-SubCell"/>
</dbReference>
<accession>A0A543NI32</accession>
<evidence type="ECO:0000256" key="4">
    <source>
        <dbReference type="ARBA" id="ARBA00022692"/>
    </source>
</evidence>
<evidence type="ECO:0000256" key="5">
    <source>
        <dbReference type="ARBA" id="ARBA00022989"/>
    </source>
</evidence>
<feature type="domain" description="MgtC/SapB/SrpB/YhiD N-terminal" evidence="8">
    <location>
        <begin position="24"/>
        <end position="151"/>
    </location>
</feature>
<proteinExistence type="inferred from homology"/>
<dbReference type="PRINTS" id="PR01837">
    <property type="entry name" value="MGTCSAPBPROT"/>
</dbReference>
<evidence type="ECO:0000256" key="7">
    <source>
        <dbReference type="SAM" id="Phobius"/>
    </source>
</evidence>
<evidence type="ECO:0000259" key="8">
    <source>
        <dbReference type="Pfam" id="PF02308"/>
    </source>
</evidence>
<feature type="transmembrane region" description="Helical" evidence="7">
    <location>
        <begin position="114"/>
        <end position="147"/>
    </location>
</feature>
<dbReference type="EMBL" id="VFQC01000001">
    <property type="protein sequence ID" value="TQN31503.1"/>
    <property type="molecule type" value="Genomic_DNA"/>
</dbReference>
<dbReference type="RefSeq" id="WP_394344479.1">
    <property type="nucleotide sequence ID" value="NZ_VFQC01000001.1"/>
</dbReference>
<evidence type="ECO:0000313" key="10">
    <source>
        <dbReference type="Proteomes" id="UP000317422"/>
    </source>
</evidence>
<feature type="transmembrane region" description="Helical" evidence="7">
    <location>
        <begin position="45"/>
        <end position="64"/>
    </location>
</feature>
<gene>
    <name evidence="9" type="ORF">FHX37_1410</name>
</gene>
<keyword evidence="3" id="KW-1003">Cell membrane</keyword>
<keyword evidence="5 7" id="KW-1133">Transmembrane helix</keyword>
<dbReference type="Proteomes" id="UP000317422">
    <property type="component" value="Unassembled WGS sequence"/>
</dbReference>
<name>A0A543NI32_9ACTN</name>
<evidence type="ECO:0000256" key="6">
    <source>
        <dbReference type="ARBA" id="ARBA00023136"/>
    </source>
</evidence>
<dbReference type="Pfam" id="PF02308">
    <property type="entry name" value="MgtC"/>
    <property type="match status" value="1"/>
</dbReference>
<comment type="subcellular location">
    <subcellularLocation>
        <location evidence="1">Cell membrane</location>
        <topology evidence="1">Multi-pass membrane protein</topology>
    </subcellularLocation>
</comment>
<dbReference type="InterPro" id="IPR049177">
    <property type="entry name" value="MgtC_SapB_SrpB_YhiD_N"/>
</dbReference>
<reference evidence="9 10" key="1">
    <citation type="submission" date="2019-06" db="EMBL/GenBank/DDBJ databases">
        <title>Sequencing the genomes of 1000 actinobacteria strains.</title>
        <authorList>
            <person name="Klenk H.-P."/>
        </authorList>
    </citation>
    <scope>NUCLEOTIDE SEQUENCE [LARGE SCALE GENOMIC DNA]</scope>
    <source>
        <strain evidence="9 10">DSM 45015</strain>
    </source>
</reference>
<comment type="similarity">
    <text evidence="2">Belongs to the MgtC/SapB family.</text>
</comment>
<dbReference type="PANTHER" id="PTHR33778">
    <property type="entry name" value="PROTEIN MGTC"/>
    <property type="match status" value="1"/>
</dbReference>
<organism evidence="9 10">
    <name type="scientific">Haloactinospora alba</name>
    <dbReference type="NCBI Taxonomy" id="405555"/>
    <lineage>
        <taxon>Bacteria</taxon>
        <taxon>Bacillati</taxon>
        <taxon>Actinomycetota</taxon>
        <taxon>Actinomycetes</taxon>
        <taxon>Streptosporangiales</taxon>
        <taxon>Nocardiopsidaceae</taxon>
        <taxon>Haloactinospora</taxon>
    </lineage>
</organism>